<feature type="region of interest" description="Disordered" evidence="1">
    <location>
        <begin position="21"/>
        <end position="139"/>
    </location>
</feature>
<dbReference type="Pfam" id="PF01464">
    <property type="entry name" value="SLT"/>
    <property type="match status" value="1"/>
</dbReference>
<proteinExistence type="predicted"/>
<dbReference type="Gene3D" id="1.10.530.10">
    <property type="match status" value="1"/>
</dbReference>
<keyword evidence="4" id="KW-1185">Reference proteome</keyword>
<accession>A0A841K0E6</accession>
<feature type="compositionally biased region" description="Polar residues" evidence="1">
    <location>
        <begin position="23"/>
        <end position="49"/>
    </location>
</feature>
<evidence type="ECO:0000313" key="3">
    <source>
        <dbReference type="EMBL" id="MBB6145429.1"/>
    </source>
</evidence>
<feature type="compositionally biased region" description="Low complexity" evidence="1">
    <location>
        <begin position="111"/>
        <end position="138"/>
    </location>
</feature>
<gene>
    <name evidence="3" type="ORF">HNQ77_003390</name>
</gene>
<organism evidence="3 4">
    <name type="scientific">Silvibacterium bohemicum</name>
    <dbReference type="NCBI Taxonomy" id="1577686"/>
    <lineage>
        <taxon>Bacteria</taxon>
        <taxon>Pseudomonadati</taxon>
        <taxon>Acidobacteriota</taxon>
        <taxon>Terriglobia</taxon>
        <taxon>Terriglobales</taxon>
        <taxon>Acidobacteriaceae</taxon>
        <taxon>Silvibacterium</taxon>
    </lineage>
</organism>
<dbReference type="InterPro" id="IPR008258">
    <property type="entry name" value="Transglycosylase_SLT_dom_1"/>
</dbReference>
<evidence type="ECO:0000259" key="2">
    <source>
        <dbReference type="Pfam" id="PF01464"/>
    </source>
</evidence>
<name>A0A841K0E6_9BACT</name>
<evidence type="ECO:0000256" key="1">
    <source>
        <dbReference type="SAM" id="MobiDB-lite"/>
    </source>
</evidence>
<protein>
    <recommendedName>
        <fullName evidence="2">Transglycosylase SLT domain-containing protein</fullName>
    </recommendedName>
</protein>
<feature type="domain" description="Transglycosylase SLT" evidence="2">
    <location>
        <begin position="156"/>
        <end position="257"/>
    </location>
</feature>
<dbReference type="EMBL" id="JACHEK010000007">
    <property type="protein sequence ID" value="MBB6145429.1"/>
    <property type="molecule type" value="Genomic_DNA"/>
</dbReference>
<comment type="caution">
    <text evidence="3">The sequence shown here is derived from an EMBL/GenBank/DDBJ whole genome shotgun (WGS) entry which is preliminary data.</text>
</comment>
<evidence type="ECO:0000313" key="4">
    <source>
        <dbReference type="Proteomes" id="UP000538666"/>
    </source>
</evidence>
<dbReference type="InterPro" id="IPR023346">
    <property type="entry name" value="Lysozyme-like_dom_sf"/>
</dbReference>
<dbReference type="AlphaFoldDB" id="A0A841K0E6"/>
<dbReference type="OrthoDB" id="9815002at2"/>
<dbReference type="Proteomes" id="UP000538666">
    <property type="component" value="Unassembled WGS sequence"/>
</dbReference>
<feature type="compositionally biased region" description="Gly residues" evidence="1">
    <location>
        <begin position="73"/>
        <end position="95"/>
    </location>
</feature>
<sequence length="284" mass="27602">MLNGISNDIMSAFQDLGSIAETLGNSQGSPAGSSNSGEDLGANSSSNPEQEIEQALAALVQDLQQLAAQLDGGAQGQNDGSGGGPPSVGSGGGGRSSLAAEPQPGAVDNQAPPAASTPAASATGGASSTSSANSASGAGALGPNVPSALQPFVQDINAASKQTGVPASLIGAQILQESGGNPNAVTTNPALGLPDTGLMQVDQATFQGLQSQYPSLLGGKSVSDPATNIMAGALLDSQLLKQNNGNISAALTAYNGSADPSYVNEVTSKMNALQNGTPVPGGFS</sequence>
<reference evidence="3 4" key="1">
    <citation type="submission" date="2020-08" db="EMBL/GenBank/DDBJ databases">
        <title>Genomic Encyclopedia of Type Strains, Phase IV (KMG-IV): sequencing the most valuable type-strain genomes for metagenomic binning, comparative biology and taxonomic classification.</title>
        <authorList>
            <person name="Goeker M."/>
        </authorList>
    </citation>
    <scope>NUCLEOTIDE SEQUENCE [LARGE SCALE GENOMIC DNA]</scope>
    <source>
        <strain evidence="3 4">DSM 103733</strain>
    </source>
</reference>
<dbReference type="SUPFAM" id="SSF53955">
    <property type="entry name" value="Lysozyme-like"/>
    <property type="match status" value="1"/>
</dbReference>
<feature type="compositionally biased region" description="Low complexity" evidence="1">
    <location>
        <begin position="54"/>
        <end position="72"/>
    </location>
</feature>